<dbReference type="GO" id="GO:0055085">
    <property type="term" value="P:transmembrane transport"/>
    <property type="evidence" value="ECO:0007669"/>
    <property type="project" value="UniProtKB-ARBA"/>
</dbReference>
<comment type="subcellular location">
    <subcellularLocation>
        <location evidence="1">Cell envelope</location>
    </subcellularLocation>
</comment>
<comment type="caution">
    <text evidence="5">The sequence shown here is derived from an EMBL/GenBank/DDBJ whole genome shotgun (WGS) entry which is preliminary data.</text>
</comment>
<dbReference type="InterPro" id="IPR025997">
    <property type="entry name" value="SBP_2_dom"/>
</dbReference>
<evidence type="ECO:0000256" key="3">
    <source>
        <dbReference type="ARBA" id="ARBA00022729"/>
    </source>
</evidence>
<sequence length="294" mass="31179">MLSVSFAGHAEDKAAHKLKIGISFQTLNNSYLVLMKKSLEEAATEIGAQVLVTDARNNVSKQVNDIEDMLQENIDILLINPTDSVGVQSAVMDAKEKGVTVVAVDAQASGPVDSYVGSKNYDAGYIAGKYLAEKLGGKGDVAILDGIAVVPILERVKGFEAAIKENPGMKIVTRQNGHQDRATALNVTENILQSAPTLKGLFSVNDSGALGAIAAIDASGKDVKMVSVDGYPEAVDIIAKGNPHFIATSGQFPRDQLRIALGIALAKHWGAHIPATIPVDVKLVTKENAKDFHW</sequence>
<dbReference type="AlphaFoldDB" id="A0A1S8YT12"/>
<dbReference type="STRING" id="1926881.BTJ39_02780"/>
<dbReference type="PANTHER" id="PTHR46847:SF1">
    <property type="entry name" value="D-ALLOSE-BINDING PERIPLASMIC PROTEIN-RELATED"/>
    <property type="match status" value="1"/>
</dbReference>
<dbReference type="EMBL" id="MRUL01000001">
    <property type="protein sequence ID" value="OON42224.1"/>
    <property type="molecule type" value="Genomic_DNA"/>
</dbReference>
<dbReference type="GO" id="GO:0030246">
    <property type="term" value="F:carbohydrate binding"/>
    <property type="evidence" value="ECO:0007669"/>
    <property type="project" value="UniProtKB-ARBA"/>
</dbReference>
<evidence type="ECO:0000256" key="2">
    <source>
        <dbReference type="ARBA" id="ARBA00007639"/>
    </source>
</evidence>
<reference evidence="5 6" key="1">
    <citation type="submission" date="2016-12" db="EMBL/GenBank/DDBJ databases">
        <title>Izhakiella australiana sp. nov. of genus Izhakiella isolated from Australian desert.</title>
        <authorList>
            <person name="Ji M."/>
        </authorList>
    </citation>
    <scope>NUCLEOTIDE SEQUENCE [LARGE SCALE GENOMIC DNA]</scope>
    <source>
        <strain evidence="5 6">D4N98</strain>
    </source>
</reference>
<keyword evidence="6" id="KW-1185">Reference proteome</keyword>
<evidence type="ECO:0000259" key="4">
    <source>
        <dbReference type="Pfam" id="PF13407"/>
    </source>
</evidence>
<evidence type="ECO:0000313" key="6">
    <source>
        <dbReference type="Proteomes" id="UP000190667"/>
    </source>
</evidence>
<gene>
    <name evidence="5" type="ORF">BTJ39_02780</name>
</gene>
<comment type="similarity">
    <text evidence="2">Belongs to the bacterial solute-binding protein 2 family.</text>
</comment>
<dbReference type="InterPro" id="IPR028082">
    <property type="entry name" value="Peripla_BP_I"/>
</dbReference>
<evidence type="ECO:0000313" key="5">
    <source>
        <dbReference type="EMBL" id="OON42224.1"/>
    </source>
</evidence>
<protein>
    <submittedName>
        <fullName evidence="5">LacI family transcriptional regulator</fullName>
    </submittedName>
</protein>
<dbReference type="GO" id="GO:0030313">
    <property type="term" value="C:cell envelope"/>
    <property type="evidence" value="ECO:0007669"/>
    <property type="project" value="UniProtKB-SubCell"/>
</dbReference>
<evidence type="ECO:0000256" key="1">
    <source>
        <dbReference type="ARBA" id="ARBA00004196"/>
    </source>
</evidence>
<name>A0A1S8YT12_9GAMM</name>
<dbReference type="Gene3D" id="3.40.50.2300">
    <property type="match status" value="2"/>
</dbReference>
<keyword evidence="3" id="KW-0732">Signal</keyword>
<dbReference type="PANTHER" id="PTHR46847">
    <property type="entry name" value="D-ALLOSE-BINDING PERIPLASMIC PROTEIN-RELATED"/>
    <property type="match status" value="1"/>
</dbReference>
<dbReference type="Proteomes" id="UP000190667">
    <property type="component" value="Unassembled WGS sequence"/>
</dbReference>
<dbReference type="Pfam" id="PF13407">
    <property type="entry name" value="Peripla_BP_4"/>
    <property type="match status" value="1"/>
</dbReference>
<feature type="domain" description="Periplasmic binding protein" evidence="4">
    <location>
        <begin position="20"/>
        <end position="265"/>
    </location>
</feature>
<dbReference type="SUPFAM" id="SSF53822">
    <property type="entry name" value="Periplasmic binding protein-like I"/>
    <property type="match status" value="1"/>
</dbReference>
<organism evidence="5 6">
    <name type="scientific">Izhakiella australiensis</name>
    <dbReference type="NCBI Taxonomy" id="1926881"/>
    <lineage>
        <taxon>Bacteria</taxon>
        <taxon>Pseudomonadati</taxon>
        <taxon>Pseudomonadota</taxon>
        <taxon>Gammaproteobacteria</taxon>
        <taxon>Enterobacterales</taxon>
        <taxon>Erwiniaceae</taxon>
        <taxon>Izhakiella</taxon>
    </lineage>
</organism>
<accession>A0A1S8YT12</accession>
<proteinExistence type="inferred from homology"/>